<evidence type="ECO:0000259" key="18">
    <source>
        <dbReference type="Pfam" id="PF00905"/>
    </source>
</evidence>
<accession>A0A9X8Y7N3</accession>
<keyword evidence="21" id="KW-1185">Reference proteome</keyword>
<evidence type="ECO:0000313" key="20">
    <source>
        <dbReference type="EMBL" id="TCL42477.1"/>
    </source>
</evidence>
<reference evidence="20 21" key="1">
    <citation type="submission" date="2019-03" db="EMBL/GenBank/DDBJ databases">
        <title>Genomic Encyclopedia of Type Strains, Phase IV (KMG-IV): sequencing the most valuable type-strain genomes for metagenomic binning, comparative biology and taxonomic classification.</title>
        <authorList>
            <person name="Goeker M."/>
        </authorList>
    </citation>
    <scope>NUCLEOTIDE SEQUENCE [LARGE SCALE GENOMIC DNA]</scope>
    <source>
        <strain evidence="20 21">DSM 100433</strain>
    </source>
</reference>
<evidence type="ECO:0000256" key="3">
    <source>
        <dbReference type="ARBA" id="ARBA00012448"/>
    </source>
</evidence>
<dbReference type="GO" id="GO:0006508">
    <property type="term" value="P:proteolysis"/>
    <property type="evidence" value="ECO:0007669"/>
    <property type="project" value="UniProtKB-KW"/>
</dbReference>
<dbReference type="RefSeq" id="WP_165873206.1">
    <property type="nucleotide sequence ID" value="NZ_SLUK01000010.1"/>
</dbReference>
<evidence type="ECO:0000256" key="12">
    <source>
        <dbReference type="ARBA" id="ARBA00023268"/>
    </source>
</evidence>
<comment type="function">
    <text evidence="1">Cell wall formation. Synthesis of cross-linked peptidoglycan from the lipid intermediates. The enzyme has a penicillin-insensitive transglycosylase N-terminal domain (formation of linear glycan strands) and a penicillin-sensitive transpeptidase C-terminal domain (cross-linking of the peptide subunits).</text>
</comment>
<organism evidence="20 21">
    <name type="scientific">Harryflintia acetispora</name>
    <dbReference type="NCBI Taxonomy" id="1849041"/>
    <lineage>
        <taxon>Bacteria</taxon>
        <taxon>Bacillati</taxon>
        <taxon>Bacillota</taxon>
        <taxon>Clostridia</taxon>
        <taxon>Eubacteriales</taxon>
        <taxon>Oscillospiraceae</taxon>
        <taxon>Harryflintia</taxon>
    </lineage>
</organism>
<evidence type="ECO:0000256" key="1">
    <source>
        <dbReference type="ARBA" id="ARBA00002624"/>
    </source>
</evidence>
<feature type="domain" description="Penicillin-binding protein transpeptidase" evidence="18">
    <location>
        <begin position="365"/>
        <end position="639"/>
    </location>
</feature>
<dbReference type="Gene3D" id="3.40.710.10">
    <property type="entry name" value="DD-peptidase/beta-lactamase superfamily"/>
    <property type="match status" value="1"/>
</dbReference>
<evidence type="ECO:0000256" key="10">
    <source>
        <dbReference type="ARBA" id="ARBA00022968"/>
    </source>
</evidence>
<evidence type="ECO:0000256" key="16">
    <source>
        <dbReference type="SAM" id="MobiDB-lite"/>
    </source>
</evidence>
<dbReference type="GO" id="GO:0008658">
    <property type="term" value="F:penicillin binding"/>
    <property type="evidence" value="ECO:0007669"/>
    <property type="project" value="InterPro"/>
</dbReference>
<evidence type="ECO:0000256" key="5">
    <source>
        <dbReference type="ARBA" id="ARBA00022645"/>
    </source>
</evidence>
<dbReference type="SUPFAM" id="SSF53955">
    <property type="entry name" value="Lysozyme-like"/>
    <property type="match status" value="1"/>
</dbReference>
<dbReference type="InterPro" id="IPR036950">
    <property type="entry name" value="PBP_transglycosylase"/>
</dbReference>
<dbReference type="AlphaFoldDB" id="A0A9X8Y7N3"/>
<dbReference type="Pfam" id="PF00912">
    <property type="entry name" value="Transgly"/>
    <property type="match status" value="1"/>
</dbReference>
<dbReference type="EMBL" id="SLUK01000010">
    <property type="protein sequence ID" value="TCL42477.1"/>
    <property type="molecule type" value="Genomic_DNA"/>
</dbReference>
<dbReference type="Pfam" id="PF00905">
    <property type="entry name" value="Transpeptidase"/>
    <property type="match status" value="1"/>
</dbReference>
<evidence type="ECO:0000256" key="6">
    <source>
        <dbReference type="ARBA" id="ARBA00022670"/>
    </source>
</evidence>
<keyword evidence="17" id="KW-1133">Transmembrane helix</keyword>
<dbReference type="PANTHER" id="PTHR32282">
    <property type="entry name" value="BINDING PROTEIN TRANSPEPTIDASE, PUTATIVE-RELATED"/>
    <property type="match status" value="1"/>
</dbReference>
<evidence type="ECO:0000313" key="21">
    <source>
        <dbReference type="Proteomes" id="UP000294682"/>
    </source>
</evidence>
<feature type="transmembrane region" description="Helical" evidence="17">
    <location>
        <begin position="21"/>
        <end position="49"/>
    </location>
</feature>
<protein>
    <recommendedName>
        <fullName evidence="4">Penicillin-binding protein 1A</fullName>
        <ecNumber evidence="14">2.4.99.28</ecNumber>
        <ecNumber evidence="3">3.4.16.4</ecNumber>
    </recommendedName>
</protein>
<dbReference type="Proteomes" id="UP000294682">
    <property type="component" value="Unassembled WGS sequence"/>
</dbReference>
<dbReference type="InterPro" id="IPR001460">
    <property type="entry name" value="PCN-bd_Tpept"/>
</dbReference>
<keyword evidence="5" id="KW-0121">Carboxypeptidase</keyword>
<dbReference type="InterPro" id="IPR023346">
    <property type="entry name" value="Lysozyme-like_dom_sf"/>
</dbReference>
<dbReference type="EC" id="3.4.16.4" evidence="3"/>
<keyword evidence="9" id="KW-0378">Hydrolase</keyword>
<proteinExistence type="predicted"/>
<dbReference type="InterPro" id="IPR012338">
    <property type="entry name" value="Beta-lactam/transpept-like"/>
</dbReference>
<keyword evidence="6" id="KW-0645">Protease</keyword>
<comment type="subcellular location">
    <subcellularLocation>
        <location evidence="2">Cell membrane</location>
        <topology evidence="2">Single-pass type II membrane protein</topology>
    </subcellularLocation>
</comment>
<keyword evidence="12" id="KW-0511">Multifunctional enzyme</keyword>
<keyword evidence="8" id="KW-0808">Transferase</keyword>
<evidence type="ECO:0000256" key="2">
    <source>
        <dbReference type="ARBA" id="ARBA00004401"/>
    </source>
</evidence>
<dbReference type="PANTHER" id="PTHR32282:SF33">
    <property type="entry name" value="PEPTIDOGLYCAN GLYCOSYLTRANSFERASE"/>
    <property type="match status" value="1"/>
</dbReference>
<evidence type="ECO:0000256" key="15">
    <source>
        <dbReference type="ARBA" id="ARBA00049902"/>
    </source>
</evidence>
<evidence type="ECO:0000256" key="4">
    <source>
        <dbReference type="ARBA" id="ARBA00018638"/>
    </source>
</evidence>
<comment type="catalytic activity">
    <reaction evidence="15">
        <text>[GlcNAc-(1-&gt;4)-Mur2Ac(oyl-L-Ala-gamma-D-Glu-L-Lys-D-Ala-D-Ala)](n)-di-trans,octa-cis-undecaprenyl diphosphate + beta-D-GlcNAc-(1-&gt;4)-Mur2Ac(oyl-L-Ala-gamma-D-Glu-L-Lys-D-Ala-D-Ala)-di-trans,octa-cis-undecaprenyl diphosphate = [GlcNAc-(1-&gt;4)-Mur2Ac(oyl-L-Ala-gamma-D-Glu-L-Lys-D-Ala-D-Ala)](n+1)-di-trans,octa-cis-undecaprenyl diphosphate + di-trans,octa-cis-undecaprenyl diphosphate + H(+)</text>
        <dbReference type="Rhea" id="RHEA:23708"/>
        <dbReference type="Rhea" id="RHEA-COMP:9602"/>
        <dbReference type="Rhea" id="RHEA-COMP:9603"/>
        <dbReference type="ChEBI" id="CHEBI:15378"/>
        <dbReference type="ChEBI" id="CHEBI:58405"/>
        <dbReference type="ChEBI" id="CHEBI:60033"/>
        <dbReference type="ChEBI" id="CHEBI:78435"/>
        <dbReference type="EC" id="2.4.99.28"/>
    </reaction>
</comment>
<evidence type="ECO:0000256" key="7">
    <source>
        <dbReference type="ARBA" id="ARBA00022676"/>
    </source>
</evidence>
<evidence type="ECO:0000256" key="14">
    <source>
        <dbReference type="ARBA" id="ARBA00044770"/>
    </source>
</evidence>
<feature type="domain" description="Glycosyl transferase family 51" evidence="19">
    <location>
        <begin position="83"/>
        <end position="254"/>
    </location>
</feature>
<comment type="catalytic activity">
    <reaction evidence="13">
        <text>Preferential cleavage: (Ac)2-L-Lys-D-Ala-|-D-Ala. Also transpeptidation of peptidyl-alanyl moieties that are N-acyl substituents of D-alanine.</text>
        <dbReference type="EC" id="3.4.16.4"/>
    </reaction>
</comment>
<dbReference type="GO" id="GO:0009002">
    <property type="term" value="F:serine-type D-Ala-D-Ala carboxypeptidase activity"/>
    <property type="evidence" value="ECO:0007669"/>
    <property type="project" value="UniProtKB-EC"/>
</dbReference>
<sequence>MAKQKKKRSPAARRVRWILGTIFRALVTVFLVCVITGCIVGCVLTVYILDYVGTLEDIDIRNIDLNYTSIIYANDDEGNPYELSRIHGDENRIWVDYEQMPSYLTDVTIATEDKRFLEHHGVDWKRTAAAAINMFIPILDRQEGGSTITQQLIKNATDNWAPNVERKVKEIFSALKLEKKYSKTDIMEAYLNVASFGNNTNGVQAAANLYFNKDVSELSLVECAAIVCTTQSPTKYDLFRNPEANAERRNKYIFPTMLELGMISQEEYEQAINTEVRPERSQAPGQQTNSSNTWFVDHVIEDVIDGLMEKEGMDYSSASSMLFRSGLHIYTTVDNDMQTYLEEVYTDLENTFPPIRNTIYPESAFIVMDLHGQIKAVVGSNRPKQGNRWLNYATQEPRQPGSTMKPISAYLQGIEQDLITWSTVIEDSPITYKDEVAGTETQWPVNYYGYYDGNHPCVYALQRSINTIPVKLMQLIGPQVSLNFLHDKCGMKNLVTPEEDPRVNDNNLSAMAIGGTTKGVTLLELAGAYQIDANGGTYTKPTSYTRVYDRENSLLLEADTTATRVISKETSSILNLMMQQVVSTAPGTGTAARFTGDLAGMPVAGKTGTSSDNKDQWFVGITPYYIGVTWMGYAPVAQPINYIQFPTPIVWRNVMQPIHEGLPVIDFDYSQNIVQKQYCVETGDLATEDCPSQLMGWYKTTNIPDVCTEHVGVKDSEEEEDDDGSRSSSKKSSSKKSSSSSRAGNTRSRD</sequence>
<dbReference type="Gene3D" id="1.10.3810.10">
    <property type="entry name" value="Biosynthetic peptidoglycan transglycosylase-like"/>
    <property type="match status" value="1"/>
</dbReference>
<evidence type="ECO:0000256" key="8">
    <source>
        <dbReference type="ARBA" id="ARBA00022679"/>
    </source>
</evidence>
<gene>
    <name evidence="20" type="ORF">EDD78_110103</name>
</gene>
<keyword evidence="17" id="KW-0812">Transmembrane</keyword>
<evidence type="ECO:0000256" key="11">
    <source>
        <dbReference type="ARBA" id="ARBA00023251"/>
    </source>
</evidence>
<name>A0A9X8Y7N3_9FIRM</name>
<keyword evidence="10" id="KW-0735">Signal-anchor</keyword>
<dbReference type="SUPFAM" id="SSF56601">
    <property type="entry name" value="beta-lactamase/transpeptidase-like"/>
    <property type="match status" value="1"/>
</dbReference>
<dbReference type="EC" id="2.4.99.28" evidence="14"/>
<evidence type="ECO:0000256" key="13">
    <source>
        <dbReference type="ARBA" id="ARBA00034000"/>
    </source>
</evidence>
<evidence type="ECO:0000259" key="19">
    <source>
        <dbReference type="Pfam" id="PF00912"/>
    </source>
</evidence>
<dbReference type="GO" id="GO:0008955">
    <property type="term" value="F:peptidoglycan glycosyltransferase activity"/>
    <property type="evidence" value="ECO:0007669"/>
    <property type="project" value="UniProtKB-EC"/>
</dbReference>
<keyword evidence="7" id="KW-0328">Glycosyltransferase</keyword>
<dbReference type="GO" id="GO:0046677">
    <property type="term" value="P:response to antibiotic"/>
    <property type="evidence" value="ECO:0007669"/>
    <property type="project" value="UniProtKB-KW"/>
</dbReference>
<dbReference type="GO" id="GO:0005886">
    <property type="term" value="C:plasma membrane"/>
    <property type="evidence" value="ECO:0007669"/>
    <property type="project" value="UniProtKB-SubCell"/>
</dbReference>
<comment type="caution">
    <text evidence="20">The sequence shown here is derived from an EMBL/GenBank/DDBJ whole genome shotgun (WGS) entry which is preliminary data.</text>
</comment>
<keyword evidence="17" id="KW-0472">Membrane</keyword>
<evidence type="ECO:0000256" key="9">
    <source>
        <dbReference type="ARBA" id="ARBA00022801"/>
    </source>
</evidence>
<evidence type="ECO:0000256" key="17">
    <source>
        <dbReference type="SAM" id="Phobius"/>
    </source>
</evidence>
<feature type="region of interest" description="Disordered" evidence="16">
    <location>
        <begin position="710"/>
        <end position="750"/>
    </location>
</feature>
<dbReference type="InterPro" id="IPR001264">
    <property type="entry name" value="Glyco_trans_51"/>
</dbReference>
<dbReference type="InterPro" id="IPR050396">
    <property type="entry name" value="Glycosyltr_51/Transpeptidase"/>
</dbReference>
<keyword evidence="11" id="KW-0046">Antibiotic resistance</keyword>